<feature type="region of interest" description="Disordered" evidence="1">
    <location>
        <begin position="1"/>
        <end position="37"/>
    </location>
</feature>
<dbReference type="EMBL" id="MT143268">
    <property type="protein sequence ID" value="QJA94876.1"/>
    <property type="molecule type" value="Genomic_DNA"/>
</dbReference>
<accession>A0A6M3LHV9</accession>
<feature type="region of interest" description="Disordered" evidence="1">
    <location>
        <begin position="71"/>
        <end position="92"/>
    </location>
</feature>
<name>A0A6M3LHV9_9ZZZZ</name>
<proteinExistence type="predicted"/>
<feature type="compositionally biased region" description="Acidic residues" evidence="1">
    <location>
        <begin position="24"/>
        <end position="36"/>
    </location>
</feature>
<dbReference type="AlphaFoldDB" id="A0A6M3LHV9"/>
<evidence type="ECO:0000313" key="2">
    <source>
        <dbReference type="EMBL" id="QJA94876.1"/>
    </source>
</evidence>
<sequence>MADPIDDTTVPAEEPEEQSAVQDDQQEFLQEDDETSLEDRVIHKLQSWQGRREKEQEDKLYGRIAELFNKQQRVPVQQPYQPEDPEPDPDLDVRQWYDWRQRQDRVRAVTQQQAADQAYFGTINTVRHSDDAIHEATLKEIQHNQNMDPYTGQPMTPSADAMLNYNNALRRILESRLAPPSEGQNPLASNQPPPRGLGVSQPAQQMRSAATMPRNLSPEAQKLINRSGWNADKVRKVLEKNV</sequence>
<reference evidence="2" key="1">
    <citation type="submission" date="2020-03" db="EMBL/GenBank/DDBJ databases">
        <title>The deep terrestrial virosphere.</title>
        <authorList>
            <person name="Holmfeldt K."/>
            <person name="Nilsson E."/>
            <person name="Simone D."/>
            <person name="Lopez-Fernandez M."/>
            <person name="Wu X."/>
            <person name="de Brujin I."/>
            <person name="Lundin D."/>
            <person name="Andersson A."/>
            <person name="Bertilsson S."/>
            <person name="Dopson M."/>
        </authorList>
    </citation>
    <scope>NUCLEOTIDE SEQUENCE</scope>
    <source>
        <strain evidence="2">MM415B03709</strain>
    </source>
</reference>
<evidence type="ECO:0000256" key="1">
    <source>
        <dbReference type="SAM" id="MobiDB-lite"/>
    </source>
</evidence>
<gene>
    <name evidence="2" type="ORF">MM415B03709_0003</name>
</gene>
<feature type="compositionally biased region" description="Low complexity" evidence="1">
    <location>
        <begin position="71"/>
        <end position="81"/>
    </location>
</feature>
<protein>
    <submittedName>
        <fullName evidence="2">Uncharacterized protein</fullName>
    </submittedName>
</protein>
<organism evidence="2">
    <name type="scientific">viral metagenome</name>
    <dbReference type="NCBI Taxonomy" id="1070528"/>
    <lineage>
        <taxon>unclassified sequences</taxon>
        <taxon>metagenomes</taxon>
        <taxon>organismal metagenomes</taxon>
    </lineage>
</organism>
<feature type="region of interest" description="Disordered" evidence="1">
    <location>
        <begin position="179"/>
        <end position="219"/>
    </location>
</feature>